<dbReference type="EMBL" id="FNUS01000001">
    <property type="protein sequence ID" value="SEF70542.1"/>
    <property type="molecule type" value="Genomic_DNA"/>
</dbReference>
<dbReference type="Pfam" id="PF09968">
    <property type="entry name" value="DUF2202"/>
    <property type="match status" value="1"/>
</dbReference>
<dbReference type="CDD" id="cd01048">
    <property type="entry name" value="Ferritin_like_AB2"/>
    <property type="match status" value="1"/>
</dbReference>
<feature type="domain" description="DUF2202" evidence="1">
    <location>
        <begin position="32"/>
        <end position="187"/>
    </location>
</feature>
<reference evidence="3" key="1">
    <citation type="submission" date="2016-10" db="EMBL/GenBank/DDBJ databases">
        <authorList>
            <person name="Varghese N."/>
            <person name="Submissions S."/>
        </authorList>
    </citation>
    <scope>NUCLEOTIDE SEQUENCE [LARGE SCALE GENOMIC DNA]</scope>
    <source>
        <strain evidence="3">DSM 21580</strain>
    </source>
</reference>
<keyword evidence="3" id="KW-1185">Reference proteome</keyword>
<dbReference type="InterPro" id="IPR012347">
    <property type="entry name" value="Ferritin-like"/>
</dbReference>
<evidence type="ECO:0000259" key="1">
    <source>
        <dbReference type="Pfam" id="PF09968"/>
    </source>
</evidence>
<dbReference type="AlphaFoldDB" id="A0A1H5U618"/>
<dbReference type="InterPro" id="IPR009078">
    <property type="entry name" value="Ferritin-like_SF"/>
</dbReference>
<protein>
    <recommendedName>
        <fullName evidence="1">DUF2202 domain-containing protein</fullName>
    </recommendedName>
</protein>
<evidence type="ECO:0000313" key="3">
    <source>
        <dbReference type="Proteomes" id="UP000236738"/>
    </source>
</evidence>
<dbReference type="Proteomes" id="UP000236738">
    <property type="component" value="Unassembled WGS sequence"/>
</dbReference>
<dbReference type="OrthoDB" id="9801086at2"/>
<accession>A0A1H5U618</accession>
<dbReference type="SUPFAM" id="SSF47240">
    <property type="entry name" value="Ferritin-like"/>
    <property type="match status" value="1"/>
</dbReference>
<sequence>MKKFIILSALGLSFFASSEMNEKLVLLTDQEKSDLLFLREEEKLARDVYIYSYNKYNMNIFSNISNSEQHHMSNVLNLLNKYGLADPITNNAPGVFSNSELQTLYNQLTNTCDVSLNKALEVGANIEYLDIKDINKFKSHTSNSDLLDVYDKLTCGSRNHMRAFVRQLGTYKPIYISQTEFNSIINSSKEQCGRQ</sequence>
<organism evidence="2 3">
    <name type="scientific">Halpernia humi</name>
    <dbReference type="NCBI Taxonomy" id="493375"/>
    <lineage>
        <taxon>Bacteria</taxon>
        <taxon>Pseudomonadati</taxon>
        <taxon>Bacteroidota</taxon>
        <taxon>Flavobacteriia</taxon>
        <taxon>Flavobacteriales</taxon>
        <taxon>Weeksellaceae</taxon>
        <taxon>Chryseobacterium group</taxon>
        <taxon>Halpernia</taxon>
    </lineage>
</organism>
<name>A0A1H5U618_9FLAO</name>
<dbReference type="InterPro" id="IPR019243">
    <property type="entry name" value="DUF2202"/>
</dbReference>
<proteinExistence type="predicted"/>
<dbReference type="Gene3D" id="1.20.1260.10">
    <property type="match status" value="1"/>
</dbReference>
<gene>
    <name evidence="2" type="ORF">SAMN05421847_0682</name>
</gene>
<evidence type="ECO:0000313" key="2">
    <source>
        <dbReference type="EMBL" id="SEF70542.1"/>
    </source>
</evidence>